<name>A0ABU5Z4W3_9FLAO</name>
<keyword evidence="2" id="KW-1185">Reference proteome</keyword>
<dbReference type="Proteomes" id="UP001311730">
    <property type="component" value="Unassembled WGS sequence"/>
</dbReference>
<evidence type="ECO:0000313" key="2">
    <source>
        <dbReference type="Proteomes" id="UP001311730"/>
    </source>
</evidence>
<dbReference type="EMBL" id="JAYKBW010000002">
    <property type="protein sequence ID" value="MEB3074005.1"/>
    <property type="molecule type" value="Genomic_DNA"/>
</dbReference>
<reference evidence="1 2" key="1">
    <citation type="submission" date="2023-12" db="EMBL/GenBank/DDBJ databases">
        <title>Genomic sequences of Capnocytophaga and Parvimonas strains.</title>
        <authorList>
            <person name="Watt R.M."/>
            <person name="Wang M."/>
            <person name="Yang T."/>
            <person name="Tong W.M."/>
        </authorList>
    </citation>
    <scope>NUCLEOTIDE SEQUENCE [LARGE SCALE GENOMIC DNA]</scope>
    <source>
        <strain evidence="1 2">CCUG 13096</strain>
    </source>
</reference>
<gene>
    <name evidence="1" type="ORF">VJJ08_01640</name>
</gene>
<organism evidence="1 2">
    <name type="scientific">Capnocytophaga gingivalis</name>
    <dbReference type="NCBI Taxonomy" id="1017"/>
    <lineage>
        <taxon>Bacteria</taxon>
        <taxon>Pseudomonadati</taxon>
        <taxon>Bacteroidota</taxon>
        <taxon>Flavobacteriia</taxon>
        <taxon>Flavobacteriales</taxon>
        <taxon>Flavobacteriaceae</taxon>
        <taxon>Capnocytophaga</taxon>
    </lineage>
</organism>
<protein>
    <submittedName>
        <fullName evidence="1">Uncharacterized protein</fullName>
    </submittedName>
</protein>
<proteinExistence type="predicted"/>
<dbReference type="RefSeq" id="WP_323982482.1">
    <property type="nucleotide sequence ID" value="NZ_JAYKBW010000002.1"/>
</dbReference>
<comment type="caution">
    <text evidence="1">The sequence shown here is derived from an EMBL/GenBank/DDBJ whole genome shotgun (WGS) entry which is preliminary data.</text>
</comment>
<evidence type="ECO:0000313" key="1">
    <source>
        <dbReference type="EMBL" id="MEB3074005.1"/>
    </source>
</evidence>
<accession>A0ABU5Z4W3</accession>
<sequence length="191" mass="23015">MEKALLFLLFSTTIVYSQQDTIQIKERDITYVHKEYPNEQENVLDFKHGTYYYALCKSPNERLEGFYKVIIDDYSFYTCLFDQGLKSPSKGNDNNIVKYYRKKQSDAKYEIYKLDIYFPIFITNNETYYTTDDFSCNNRKIIVRNVYTHSNQIFDTYQVKQKIKKKDIEWIFYKKSKGKFSFPKKDICDCP</sequence>